<proteinExistence type="predicted"/>
<feature type="compositionally biased region" description="Pro residues" evidence="2">
    <location>
        <begin position="112"/>
        <end position="127"/>
    </location>
</feature>
<dbReference type="Pfam" id="PF00172">
    <property type="entry name" value="Zn_clus"/>
    <property type="match status" value="1"/>
</dbReference>
<dbReference type="PROSITE" id="PS00463">
    <property type="entry name" value="ZN2_CY6_FUNGAL_1"/>
    <property type="match status" value="1"/>
</dbReference>
<keyword evidence="1" id="KW-0539">Nucleus</keyword>
<dbReference type="PROSITE" id="PS50048">
    <property type="entry name" value="ZN2_CY6_FUNGAL_2"/>
    <property type="match status" value="1"/>
</dbReference>
<dbReference type="GO" id="GO:0008270">
    <property type="term" value="F:zinc ion binding"/>
    <property type="evidence" value="ECO:0007669"/>
    <property type="project" value="InterPro"/>
</dbReference>
<feature type="compositionally biased region" description="Pro residues" evidence="2">
    <location>
        <begin position="32"/>
        <end position="42"/>
    </location>
</feature>
<reference evidence="4" key="1">
    <citation type="submission" date="2023-02" db="EMBL/GenBank/DDBJ databases">
        <title>Colletotrichum kahawae CIFC_Que2 genome sequencing and assembly.</title>
        <authorList>
            <person name="Baroncelli R."/>
        </authorList>
    </citation>
    <scope>NUCLEOTIDE SEQUENCE</scope>
    <source>
        <strain evidence="4">CIFC_Que2</strain>
    </source>
</reference>
<evidence type="ECO:0000256" key="1">
    <source>
        <dbReference type="ARBA" id="ARBA00023242"/>
    </source>
</evidence>
<dbReference type="CDD" id="cd00067">
    <property type="entry name" value="GAL4"/>
    <property type="match status" value="1"/>
</dbReference>
<dbReference type="SUPFAM" id="SSF57701">
    <property type="entry name" value="Zn2/Cys6 DNA-binding domain"/>
    <property type="match status" value="1"/>
</dbReference>
<feature type="region of interest" description="Disordered" evidence="2">
    <location>
        <begin position="339"/>
        <end position="370"/>
    </location>
</feature>
<dbReference type="PANTHER" id="PTHR47785">
    <property type="entry name" value="ZN(II)2CYS6 TRANSCRIPTION FACTOR (EUROFUNG)-RELATED-RELATED"/>
    <property type="match status" value="1"/>
</dbReference>
<evidence type="ECO:0000256" key="2">
    <source>
        <dbReference type="SAM" id="MobiDB-lite"/>
    </source>
</evidence>
<sequence>MDPGQPDNKRPRLSTANHPWSPTGAPHNHLPPLHPPSLPPTPHQAHPPHHSAPPPPVPPYHQQQQQPPPYPPRSAEPHHPPHPAQQHPDERRHHEQEPPYTPMQEHYRHPASPSPAHPSYNPFPPRDPGGVKREPHDENLSHPRRPHSTGGAPSEGLPPPGPHPPPHSAPPPVPPYNDDPRRPPHMSYDNAPPQMQPPTPGGYRSSYPPPIPPQPPQHYEQLQYPPQQPAPESLYISSYASTQKRKATRASQACDSCRQLKAKCDETKPCKSCREKGVECKYRDPVPKAIDKSQTDILEAIVDMKGSLEKKIETLFDSFEQRIARLEHAPPYKQVKLEADASATTPSPPRKSHLSPRSHQQTGQELAHDEAMPMAVGDTDIAYHEQEDRMEADEQEEELPPGPAVAPEAPSIPMNHTTTKGHLLQWPMIKEMTRKALKENGVKFIEEYPWVREEKRGLLRLFGRGEGNGNIFGSSSANPRSEHDAYTDTADDYLGEAVAAPSPGEAWGQVGSLSPPNLTYTSSTLTPEGHPDYTEAKVWGYVKSFEDKILSMHPVIMPSDLRPIVRRFLENVAQGEKRGKPPHPGTAKFAVTHEPTNKRKRSPSGEEPEPVQQPRKLGRPHRTIDAAMVLVVLALGKVAQWTEKIPDPIPDSSSNSHNSPMNRNGHPSSPGPGGHGSPPAHSIHSQSSGLPSPKEQNNGLPSRRPSVQGNGAKPMSQSFKRNYDVIPGLEYFAVASDILGQHRSGYTLKHCQTFLLAGLYYGQLGRTLESYRFYIDADVALHTIMRRDQERLRLAAENPLGHAPLTRRENMIVINFWTCLQLQSDIIAEMPVYPSNLTRFEYAVPWPLMHQFSGTEFPEAVLSNYMAQLYLRKRLNALHKLLFEGIDTAMDKMHSALEILSELRAMGWIQEGLRFTEDQPPAGTLMEARLHAKYWGAQVVIFQPFIKLVLDLSWKMQQRTDGATPNSDTTSGLGVFTQGDAAAYIGQGGIDNYKDVNDDVINFAEQGINALIKSTEAFHNVDHDRLHVTNIFGTAHAQWGNLLVLAAAYRDPILGKYINRGHLQALFKRTTKMLGMHAHVNSTLLTDKNILESIERDLFRHDVEDPRMTTSFSSAASMTGPSVPPPTSHPETNHQGPMSMAYAMGPSRSVHNAPNQAYRVLDSRAPNHGYQPQPAPM</sequence>
<comment type="caution">
    <text evidence="4">The sequence shown here is derived from an EMBL/GenBank/DDBJ whole genome shotgun (WGS) entry which is preliminary data.</text>
</comment>
<accession>A0AAD9XZC6</accession>
<dbReference type="InterPro" id="IPR001138">
    <property type="entry name" value="Zn2Cys6_DnaBD"/>
</dbReference>
<dbReference type="AlphaFoldDB" id="A0AAD9XZC6"/>
<feature type="region of interest" description="Disordered" evidence="2">
    <location>
        <begin position="1"/>
        <end position="234"/>
    </location>
</feature>
<feature type="region of interest" description="Disordered" evidence="2">
    <location>
        <begin position="574"/>
        <end position="622"/>
    </location>
</feature>
<feature type="region of interest" description="Disordered" evidence="2">
    <location>
        <begin position="388"/>
        <end position="413"/>
    </location>
</feature>
<dbReference type="Proteomes" id="UP001281614">
    <property type="component" value="Unassembled WGS sequence"/>
</dbReference>
<feature type="compositionally biased region" description="Acidic residues" evidence="2">
    <location>
        <begin position="390"/>
        <end position="399"/>
    </location>
</feature>
<feature type="compositionally biased region" description="Basic and acidic residues" evidence="2">
    <location>
        <begin position="129"/>
        <end position="141"/>
    </location>
</feature>
<feature type="compositionally biased region" description="Low complexity" evidence="2">
    <location>
        <begin position="650"/>
        <end position="668"/>
    </location>
</feature>
<evidence type="ECO:0000259" key="3">
    <source>
        <dbReference type="PROSITE" id="PS50048"/>
    </source>
</evidence>
<name>A0AAD9XZC6_COLKA</name>
<dbReference type="SMART" id="SM00066">
    <property type="entry name" value="GAL4"/>
    <property type="match status" value="1"/>
</dbReference>
<dbReference type="GO" id="GO:0000981">
    <property type="term" value="F:DNA-binding transcription factor activity, RNA polymerase II-specific"/>
    <property type="evidence" value="ECO:0007669"/>
    <property type="project" value="InterPro"/>
</dbReference>
<evidence type="ECO:0000313" key="4">
    <source>
        <dbReference type="EMBL" id="KAK2729622.1"/>
    </source>
</evidence>
<feature type="compositionally biased region" description="Basic and acidic residues" evidence="2">
    <location>
        <begin position="87"/>
        <end position="97"/>
    </location>
</feature>
<feature type="region of interest" description="Disordered" evidence="2">
    <location>
        <begin position="645"/>
        <end position="718"/>
    </location>
</feature>
<feature type="compositionally biased region" description="Pro residues" evidence="2">
    <location>
        <begin position="156"/>
        <end position="177"/>
    </location>
</feature>
<feature type="compositionally biased region" description="Polar residues" evidence="2">
    <location>
        <begin position="686"/>
        <end position="718"/>
    </location>
</feature>
<gene>
    <name evidence="4" type="ORF">CKAH01_02596</name>
</gene>
<keyword evidence="5" id="KW-1185">Reference proteome</keyword>
<feature type="domain" description="Zn(2)-C6 fungal-type" evidence="3">
    <location>
        <begin position="253"/>
        <end position="282"/>
    </location>
</feature>
<feature type="region of interest" description="Disordered" evidence="2">
    <location>
        <begin position="1111"/>
        <end position="1177"/>
    </location>
</feature>
<dbReference type="EMBL" id="VYYT01000776">
    <property type="protein sequence ID" value="KAK2729622.1"/>
    <property type="molecule type" value="Genomic_DNA"/>
</dbReference>
<dbReference type="InterPro" id="IPR053181">
    <property type="entry name" value="EcdB-like_regulator"/>
</dbReference>
<feature type="compositionally biased region" description="Pro residues" evidence="2">
    <location>
        <begin position="50"/>
        <end position="59"/>
    </location>
</feature>
<protein>
    <submittedName>
        <fullName evidence="4">C6 zinc finger domain-containing protein</fullName>
    </submittedName>
</protein>
<organism evidence="4 5">
    <name type="scientific">Colletotrichum kahawae</name>
    <name type="common">Coffee berry disease fungus</name>
    <dbReference type="NCBI Taxonomy" id="34407"/>
    <lineage>
        <taxon>Eukaryota</taxon>
        <taxon>Fungi</taxon>
        <taxon>Dikarya</taxon>
        <taxon>Ascomycota</taxon>
        <taxon>Pezizomycotina</taxon>
        <taxon>Sordariomycetes</taxon>
        <taxon>Hypocreomycetidae</taxon>
        <taxon>Glomerellales</taxon>
        <taxon>Glomerellaceae</taxon>
        <taxon>Colletotrichum</taxon>
        <taxon>Colletotrichum gloeosporioides species complex</taxon>
    </lineage>
</organism>
<dbReference type="Gene3D" id="4.10.240.10">
    <property type="entry name" value="Zn(2)-C6 fungal-type DNA-binding domain"/>
    <property type="match status" value="1"/>
</dbReference>
<feature type="compositionally biased region" description="Pro residues" evidence="2">
    <location>
        <begin position="207"/>
        <end position="216"/>
    </location>
</feature>
<dbReference type="PANTHER" id="PTHR47785:SF4">
    <property type="entry name" value="ZN(II)2CYS6 TRANSCRIPTION FACTOR (EUROFUNG)"/>
    <property type="match status" value="1"/>
</dbReference>
<dbReference type="InterPro" id="IPR036864">
    <property type="entry name" value="Zn2-C6_fun-type_DNA-bd_sf"/>
</dbReference>
<evidence type="ECO:0000313" key="5">
    <source>
        <dbReference type="Proteomes" id="UP001281614"/>
    </source>
</evidence>